<dbReference type="AlphaFoldDB" id="A0A5D6VAI7"/>
<dbReference type="Proteomes" id="UP000322791">
    <property type="component" value="Unassembled WGS sequence"/>
</dbReference>
<reference evidence="1 2" key="1">
    <citation type="submission" date="2019-08" db="EMBL/GenBank/DDBJ databases">
        <authorList>
            <person name="Seo M.-J."/>
        </authorList>
    </citation>
    <scope>NUCLEOTIDE SEQUENCE [LARGE SCALE GENOMIC DNA]</scope>
    <source>
        <strain evidence="1 2">KIGAM108</strain>
    </source>
</reference>
<name>A0A5D6VAI7_9BACT</name>
<evidence type="ECO:0000313" key="1">
    <source>
        <dbReference type="EMBL" id="TYZ11849.1"/>
    </source>
</evidence>
<evidence type="ECO:0000313" key="2">
    <source>
        <dbReference type="Proteomes" id="UP000322791"/>
    </source>
</evidence>
<gene>
    <name evidence="1" type="ORF">FY528_05685</name>
</gene>
<organism evidence="1 2">
    <name type="scientific">Hymenobacter lutimineralis</name>
    <dbReference type="NCBI Taxonomy" id="2606448"/>
    <lineage>
        <taxon>Bacteria</taxon>
        <taxon>Pseudomonadati</taxon>
        <taxon>Bacteroidota</taxon>
        <taxon>Cytophagia</taxon>
        <taxon>Cytophagales</taxon>
        <taxon>Hymenobacteraceae</taxon>
        <taxon>Hymenobacter</taxon>
    </lineage>
</organism>
<dbReference type="EMBL" id="VTHL01000004">
    <property type="protein sequence ID" value="TYZ11849.1"/>
    <property type="molecule type" value="Genomic_DNA"/>
</dbReference>
<proteinExistence type="predicted"/>
<dbReference type="RefSeq" id="WP_149070028.1">
    <property type="nucleotide sequence ID" value="NZ_VTHL01000004.1"/>
</dbReference>
<protein>
    <submittedName>
        <fullName evidence="1">Uncharacterized protein</fullName>
    </submittedName>
</protein>
<sequence length="104" mass="10915">MAFTGAEGGPIEVTTAAGWTANYRAEHPDEITAYFFGKNILQRLLSQSGCVGIRIYYGQDSAGVPKLVLVGADANQNDMLGGRIVADSGLPQPPSQGVNCVLNC</sequence>
<accession>A0A5D6VAI7</accession>
<keyword evidence="2" id="KW-1185">Reference proteome</keyword>
<comment type="caution">
    <text evidence="1">The sequence shown here is derived from an EMBL/GenBank/DDBJ whole genome shotgun (WGS) entry which is preliminary data.</text>
</comment>